<dbReference type="PRINTS" id="PR00348">
    <property type="entry name" value="UBIQUITIN"/>
</dbReference>
<feature type="domain" description="Ubiquitin-like" evidence="1">
    <location>
        <begin position="1"/>
        <end position="56"/>
    </location>
</feature>
<organism evidence="2 3">
    <name type="scientific">Didymodactylos carnosus</name>
    <dbReference type="NCBI Taxonomy" id="1234261"/>
    <lineage>
        <taxon>Eukaryota</taxon>
        <taxon>Metazoa</taxon>
        <taxon>Spiralia</taxon>
        <taxon>Gnathifera</taxon>
        <taxon>Rotifera</taxon>
        <taxon>Eurotatoria</taxon>
        <taxon>Bdelloidea</taxon>
        <taxon>Philodinida</taxon>
        <taxon>Philodinidae</taxon>
        <taxon>Didymodactylos</taxon>
    </lineage>
</organism>
<evidence type="ECO:0000259" key="1">
    <source>
        <dbReference type="PROSITE" id="PS50053"/>
    </source>
</evidence>
<accession>A0A8S2XY34</accession>
<dbReference type="InterPro" id="IPR029071">
    <property type="entry name" value="Ubiquitin-like_domsf"/>
</dbReference>
<dbReference type="InterPro" id="IPR000626">
    <property type="entry name" value="Ubiquitin-like_dom"/>
</dbReference>
<comment type="caution">
    <text evidence="2">The sequence shown here is derived from an EMBL/GenBank/DDBJ whole genome shotgun (WGS) entry which is preliminary data.</text>
</comment>
<dbReference type="InterPro" id="IPR019954">
    <property type="entry name" value="Ubiquitin_CS"/>
</dbReference>
<dbReference type="PANTHER" id="PTHR10666">
    <property type="entry name" value="UBIQUITIN"/>
    <property type="match status" value="1"/>
</dbReference>
<proteinExistence type="predicted"/>
<dbReference type="Proteomes" id="UP000682733">
    <property type="component" value="Unassembled WGS sequence"/>
</dbReference>
<dbReference type="Pfam" id="PF00240">
    <property type="entry name" value="ubiquitin"/>
    <property type="match status" value="1"/>
</dbReference>
<evidence type="ECO:0000313" key="3">
    <source>
        <dbReference type="Proteomes" id="UP000682733"/>
    </source>
</evidence>
<gene>
    <name evidence="2" type="ORF">TMI583_LOCUS49004</name>
</gene>
<protein>
    <recommendedName>
        <fullName evidence="1">Ubiquitin-like domain-containing protein</fullName>
    </recommendedName>
</protein>
<dbReference type="PROSITE" id="PS50053">
    <property type="entry name" value="UBIQUITIN_2"/>
    <property type="match status" value="1"/>
</dbReference>
<reference evidence="2" key="1">
    <citation type="submission" date="2021-02" db="EMBL/GenBank/DDBJ databases">
        <authorList>
            <person name="Nowell W R."/>
        </authorList>
    </citation>
    <scope>NUCLEOTIDE SEQUENCE</scope>
</reference>
<dbReference type="InterPro" id="IPR050158">
    <property type="entry name" value="Ubiquitin_ubiquitin-like"/>
</dbReference>
<dbReference type="EMBL" id="CAJOBA010103747">
    <property type="protein sequence ID" value="CAF4529620.1"/>
    <property type="molecule type" value="Genomic_DNA"/>
</dbReference>
<name>A0A8S2XY34_9BILA</name>
<sequence>MDMIAVKELLEKKEGIPVDQQRLMFAGQEVEDDRTLADYDIWNASLMYMVVRLRGEMYHFTGGRQNFNNLACDSAEAVNIEEK</sequence>
<feature type="non-terminal residue" evidence="2">
    <location>
        <position position="83"/>
    </location>
</feature>
<evidence type="ECO:0000313" key="2">
    <source>
        <dbReference type="EMBL" id="CAF4529620.1"/>
    </source>
</evidence>
<dbReference type="AlphaFoldDB" id="A0A8S2XY34"/>
<dbReference type="PROSITE" id="PS00299">
    <property type="entry name" value="UBIQUITIN_1"/>
    <property type="match status" value="1"/>
</dbReference>
<dbReference type="Gene3D" id="3.10.20.90">
    <property type="entry name" value="Phosphatidylinositol 3-kinase Catalytic Subunit, Chain A, domain 1"/>
    <property type="match status" value="1"/>
</dbReference>
<dbReference type="SUPFAM" id="SSF54236">
    <property type="entry name" value="Ubiquitin-like"/>
    <property type="match status" value="1"/>
</dbReference>
<dbReference type="InterPro" id="IPR019956">
    <property type="entry name" value="Ubiquitin_dom"/>
</dbReference>